<comment type="subcellular location">
    <subcellularLocation>
        <location evidence="1">Cell inner membrane</location>
        <topology evidence="1">Multi-pass membrane protein</topology>
    </subcellularLocation>
    <subcellularLocation>
        <location evidence="8">Cell membrane</location>
        <topology evidence="8">Multi-pass membrane protein</topology>
    </subcellularLocation>
</comment>
<dbReference type="InterPro" id="IPR035906">
    <property type="entry name" value="MetI-like_sf"/>
</dbReference>
<evidence type="ECO:0000259" key="10">
    <source>
        <dbReference type="PROSITE" id="PS50928"/>
    </source>
</evidence>
<evidence type="ECO:0000256" key="5">
    <source>
        <dbReference type="ARBA" id="ARBA00022692"/>
    </source>
</evidence>
<feature type="transmembrane region" description="Helical" evidence="8">
    <location>
        <begin position="104"/>
        <end position="124"/>
    </location>
</feature>
<dbReference type="Gene3D" id="1.10.3720.10">
    <property type="entry name" value="MetI-like"/>
    <property type="match status" value="2"/>
</dbReference>
<feature type="transmembrane region" description="Helical" evidence="8">
    <location>
        <begin position="381"/>
        <end position="399"/>
    </location>
</feature>
<dbReference type="GO" id="GO:0055085">
    <property type="term" value="P:transmembrane transport"/>
    <property type="evidence" value="ECO:0007669"/>
    <property type="project" value="InterPro"/>
</dbReference>
<keyword evidence="12" id="KW-1185">Reference proteome</keyword>
<feature type="transmembrane region" description="Helical" evidence="8">
    <location>
        <begin position="207"/>
        <end position="228"/>
    </location>
</feature>
<gene>
    <name evidence="11" type="ORF">DD236_08765</name>
</gene>
<keyword evidence="2 8" id="KW-0813">Transport</keyword>
<reference evidence="12" key="1">
    <citation type="submission" date="2018-05" db="EMBL/GenBank/DDBJ databases">
        <authorList>
            <person name="Li Y."/>
        </authorList>
    </citation>
    <scope>NUCLEOTIDE SEQUENCE [LARGE SCALE GENOMIC DNA]</scope>
    <source>
        <strain evidence="12">sk1b4</strain>
    </source>
</reference>
<proteinExistence type="inferred from homology"/>
<dbReference type="Proteomes" id="UP000245283">
    <property type="component" value="Unassembled WGS sequence"/>
</dbReference>
<evidence type="ECO:0000256" key="1">
    <source>
        <dbReference type="ARBA" id="ARBA00004429"/>
    </source>
</evidence>
<dbReference type="Pfam" id="PF00528">
    <property type="entry name" value="BPD_transp_1"/>
    <property type="match status" value="1"/>
</dbReference>
<dbReference type="AlphaFoldDB" id="A0A2V1K9E2"/>
<feature type="transmembrane region" description="Helical" evidence="8">
    <location>
        <begin position="478"/>
        <end position="499"/>
    </location>
</feature>
<evidence type="ECO:0000256" key="3">
    <source>
        <dbReference type="ARBA" id="ARBA00022475"/>
    </source>
</evidence>
<evidence type="ECO:0000256" key="9">
    <source>
        <dbReference type="SAM" id="MobiDB-lite"/>
    </source>
</evidence>
<protein>
    <submittedName>
        <fullName evidence="11">Iron ABC transporter permease</fullName>
    </submittedName>
</protein>
<keyword evidence="6 8" id="KW-1133">Transmembrane helix</keyword>
<feature type="transmembrane region" description="Helical" evidence="8">
    <location>
        <begin position="249"/>
        <end position="271"/>
    </location>
</feature>
<dbReference type="PANTHER" id="PTHR43357:SF4">
    <property type="entry name" value="INNER MEMBRANE ABC TRANSPORTER PERMEASE PROTEIN YDCV"/>
    <property type="match status" value="1"/>
</dbReference>
<dbReference type="InterPro" id="IPR000515">
    <property type="entry name" value="MetI-like"/>
</dbReference>
<evidence type="ECO:0000256" key="2">
    <source>
        <dbReference type="ARBA" id="ARBA00022448"/>
    </source>
</evidence>
<comment type="similarity">
    <text evidence="8">Belongs to the binding-protein-dependent transport system permease family.</text>
</comment>
<dbReference type="GO" id="GO:0005886">
    <property type="term" value="C:plasma membrane"/>
    <property type="evidence" value="ECO:0007669"/>
    <property type="project" value="UniProtKB-SubCell"/>
</dbReference>
<name>A0A2V1K9E2_9ACTO</name>
<evidence type="ECO:0000256" key="4">
    <source>
        <dbReference type="ARBA" id="ARBA00022519"/>
    </source>
</evidence>
<evidence type="ECO:0000256" key="7">
    <source>
        <dbReference type="ARBA" id="ARBA00023136"/>
    </source>
</evidence>
<dbReference type="SUPFAM" id="SSF161098">
    <property type="entry name" value="MetI-like"/>
    <property type="match status" value="2"/>
</dbReference>
<evidence type="ECO:0000256" key="8">
    <source>
        <dbReference type="RuleBase" id="RU363032"/>
    </source>
</evidence>
<organism evidence="11 12">
    <name type="scientific">Ancrocorticia populi</name>
    <dbReference type="NCBI Taxonomy" id="2175228"/>
    <lineage>
        <taxon>Bacteria</taxon>
        <taxon>Bacillati</taxon>
        <taxon>Actinomycetota</taxon>
        <taxon>Actinomycetes</taxon>
        <taxon>Actinomycetales</taxon>
        <taxon>Actinomycetaceae</taxon>
        <taxon>Ancrocorticia</taxon>
    </lineage>
</organism>
<accession>A0A2V1K9E2</accession>
<evidence type="ECO:0000313" key="12">
    <source>
        <dbReference type="Proteomes" id="UP000245283"/>
    </source>
</evidence>
<keyword evidence="7 8" id="KW-0472">Membrane</keyword>
<keyword evidence="4" id="KW-0997">Cell inner membrane</keyword>
<evidence type="ECO:0000313" key="11">
    <source>
        <dbReference type="EMBL" id="PWF26278.1"/>
    </source>
</evidence>
<keyword evidence="5 8" id="KW-0812">Transmembrane</keyword>
<dbReference type="OrthoDB" id="9804629at2"/>
<evidence type="ECO:0000256" key="6">
    <source>
        <dbReference type="ARBA" id="ARBA00022989"/>
    </source>
</evidence>
<feature type="transmembrane region" description="Helical" evidence="8">
    <location>
        <begin position="34"/>
        <end position="56"/>
    </location>
</feature>
<feature type="transmembrane region" description="Helical" evidence="8">
    <location>
        <begin position="312"/>
        <end position="333"/>
    </location>
</feature>
<comment type="caution">
    <text evidence="11">The sequence shown here is derived from an EMBL/GenBank/DDBJ whole genome shotgun (WGS) entry which is preliminary data.</text>
</comment>
<feature type="region of interest" description="Disordered" evidence="9">
    <location>
        <begin position="506"/>
        <end position="547"/>
    </location>
</feature>
<sequence>MLVRGFVGDAGLDFGGFAEVLGQGRTWRIIWQTLWMALAGTAGSVILGVPGAYALYRCKFPGSRVLRAVASVPFVLPSVVVGVAFRALLGNGGAYEALGLDGTVIAVVLAMVFFNFSVVVRTVGTMWAGLDPRSEEAARTLGASPLRALVTVTLPALRPAIGAAASLVFLFCSTAYGIVQTLGRPGYGTLETEIWVQTTTFLDLRTAAVLSCMQFVIVALALVVSNKMSNDVALSMKESWPKKVGRGDLPAVLLTVGVVVFLLAAPMASLATRAFQHGGGWSLENFRLLATAGQGFTGGVSPIEALGTSAQIGLQATVIALVIGVPVSVVLSRRTSGAIRVGQRLLDGLVMLPLGVSAVTVGFGFFISLRNLLPGEVMVPFVQAVIALPLVVRSLVPVLRAINPRLRGAAATLGASPMRVLLTVDGPFMVRGLGLATGFAFAISLGEFGATSFLATADRTTLPVLIAKLLGRPGADNYGMAMAASLILAIVTAGVMALCESLQPRAQRGTGSGAGVTLGRSSVTAKSPDAAAPVASAPRTLSKERKP</sequence>
<dbReference type="EMBL" id="QETB01000004">
    <property type="protein sequence ID" value="PWF26278.1"/>
    <property type="molecule type" value="Genomic_DNA"/>
</dbReference>
<keyword evidence="3" id="KW-1003">Cell membrane</keyword>
<dbReference type="PANTHER" id="PTHR43357">
    <property type="entry name" value="INNER MEMBRANE ABC TRANSPORTER PERMEASE PROTEIN YDCV"/>
    <property type="match status" value="1"/>
</dbReference>
<dbReference type="PROSITE" id="PS50928">
    <property type="entry name" value="ABC_TM1"/>
    <property type="match status" value="2"/>
</dbReference>
<feature type="transmembrane region" description="Helical" evidence="8">
    <location>
        <begin position="68"/>
        <end position="89"/>
    </location>
</feature>
<feature type="transmembrane region" description="Helical" evidence="8">
    <location>
        <begin position="156"/>
        <end position="179"/>
    </location>
</feature>
<feature type="transmembrane region" description="Helical" evidence="8">
    <location>
        <begin position="345"/>
        <end position="369"/>
    </location>
</feature>
<feature type="compositionally biased region" description="Low complexity" evidence="9">
    <location>
        <begin position="525"/>
        <end position="538"/>
    </location>
</feature>
<dbReference type="CDD" id="cd06261">
    <property type="entry name" value="TM_PBP2"/>
    <property type="match status" value="2"/>
</dbReference>
<feature type="domain" description="ABC transmembrane type-1" evidence="10">
    <location>
        <begin position="306"/>
        <end position="499"/>
    </location>
</feature>
<feature type="domain" description="ABC transmembrane type-1" evidence="10">
    <location>
        <begin position="30"/>
        <end position="225"/>
    </location>
</feature>